<evidence type="ECO:0000259" key="4">
    <source>
        <dbReference type="Pfam" id="PF00728"/>
    </source>
</evidence>
<dbReference type="PANTHER" id="PTHR21040:SF8">
    <property type="entry name" value="BCDNA.GH04120"/>
    <property type="match status" value="1"/>
</dbReference>
<keyword evidence="6" id="KW-1185">Reference proteome</keyword>
<comment type="similarity">
    <text evidence="1">Belongs to the glycosyl hydrolase 20 family.</text>
</comment>
<dbReference type="AlphaFoldDB" id="A0A1S9PFQ3"/>
<evidence type="ECO:0000313" key="5">
    <source>
        <dbReference type="EMBL" id="OOQ59785.1"/>
    </source>
</evidence>
<reference evidence="5 6" key="1">
    <citation type="submission" date="2016-07" db="EMBL/GenBank/DDBJ databases">
        <title>Genomic analysis of zinc-resistant bacterium Mucilaginibacter pedocola TBZ30.</title>
        <authorList>
            <person name="Huang J."/>
            <person name="Tang J."/>
        </authorList>
    </citation>
    <scope>NUCLEOTIDE SEQUENCE [LARGE SCALE GENOMIC DNA]</scope>
    <source>
        <strain evidence="5 6">TBZ30</strain>
    </source>
</reference>
<feature type="signal peptide" evidence="3">
    <location>
        <begin position="1"/>
        <end position="22"/>
    </location>
</feature>
<feature type="domain" description="Glycoside hydrolase family 20 catalytic" evidence="4">
    <location>
        <begin position="43"/>
        <end position="307"/>
    </location>
</feature>
<evidence type="ECO:0000256" key="3">
    <source>
        <dbReference type="SAM" id="SignalP"/>
    </source>
</evidence>
<dbReference type="Pfam" id="PF00728">
    <property type="entry name" value="Glyco_hydro_20"/>
    <property type="match status" value="1"/>
</dbReference>
<dbReference type="InterPro" id="IPR017853">
    <property type="entry name" value="GH"/>
</dbReference>
<keyword evidence="2" id="KW-0378">Hydrolase</keyword>
<gene>
    <name evidence="5" type="ORF">BC343_06445</name>
</gene>
<comment type="caution">
    <text evidence="5">The sequence shown here is derived from an EMBL/GenBank/DDBJ whole genome shotgun (WGS) entry which is preliminary data.</text>
</comment>
<feature type="chain" id="PRO_5012865640" evidence="3">
    <location>
        <begin position="23"/>
        <end position="519"/>
    </location>
</feature>
<dbReference type="EMBL" id="MBTF01000012">
    <property type="protein sequence ID" value="OOQ59785.1"/>
    <property type="molecule type" value="Genomic_DNA"/>
</dbReference>
<dbReference type="Gene3D" id="3.20.20.80">
    <property type="entry name" value="Glycosidases"/>
    <property type="match status" value="1"/>
</dbReference>
<dbReference type="RefSeq" id="WP_078348540.1">
    <property type="nucleotide sequence ID" value="NZ_MBTF01000012.1"/>
</dbReference>
<dbReference type="GO" id="GO:0004563">
    <property type="term" value="F:beta-N-acetylhexosaminidase activity"/>
    <property type="evidence" value="ECO:0007669"/>
    <property type="project" value="UniProtKB-ARBA"/>
</dbReference>
<sequence length="519" mass="59194">MKNYFKTQVLLLLLLVSVTAKAWASQVPPADSVAVKGFHLDMRIQVMQLPALKKFAAKLAGKGINTIVMEWEGSYPFKNEPLIANRYAYTPAQVAEFISYCKQLKIQVIPLQQSFGHVEYILRNYKYAAQREDQKDFSQVCPSEPELNKKLFTTLFAELIATHNSPYLHIGGDETYLLGHCEKCKKRAAEIGLSRLYFDHIKMLCDIVVSMGKRPIVWADIALKYPDYINLLPKQTIFIDWNYGWDVNHFGDHAKLLKSGYEIWGSPSIRSYPDNFFLTDWQKHFKNIHDFIPLSRSLNYKGIVMTSWSTSGVYSSLFESEGDLIDLYAIRHVYPLSGFNILVDYYLQTLGTNKVKPVDDFIADYCHDTFGFDKSKAEQFKKTLFAAPYSVQRGKVVSNTPLTVSNLLDTAENTLKVFKSLAPAKGAQEYRHFLLMARIRVYYLTFMEIEAEVNAPTFTLDKAPAYAAKVKKLMADEHALSAEFNALNGGFIHPAAIAEENLLRSQKVHVMYDRLAKIK</sequence>
<name>A0A1S9PFQ3_9SPHI</name>
<dbReference type="CDD" id="cd06565">
    <property type="entry name" value="GH20_GcnA-like"/>
    <property type="match status" value="1"/>
</dbReference>
<evidence type="ECO:0000256" key="1">
    <source>
        <dbReference type="ARBA" id="ARBA00006285"/>
    </source>
</evidence>
<dbReference type="OrthoDB" id="9763537at2"/>
<proteinExistence type="inferred from homology"/>
<dbReference type="STRING" id="1792845.BC343_06445"/>
<evidence type="ECO:0000256" key="2">
    <source>
        <dbReference type="ARBA" id="ARBA00022801"/>
    </source>
</evidence>
<dbReference type="InterPro" id="IPR038901">
    <property type="entry name" value="HEXDC-like"/>
</dbReference>
<keyword evidence="3" id="KW-0732">Signal</keyword>
<organism evidence="5 6">
    <name type="scientific">Mucilaginibacter pedocola</name>
    <dbReference type="NCBI Taxonomy" id="1792845"/>
    <lineage>
        <taxon>Bacteria</taxon>
        <taxon>Pseudomonadati</taxon>
        <taxon>Bacteroidota</taxon>
        <taxon>Sphingobacteriia</taxon>
        <taxon>Sphingobacteriales</taxon>
        <taxon>Sphingobacteriaceae</taxon>
        <taxon>Mucilaginibacter</taxon>
    </lineage>
</organism>
<dbReference type="SUPFAM" id="SSF51445">
    <property type="entry name" value="(Trans)glycosidases"/>
    <property type="match status" value="1"/>
</dbReference>
<dbReference type="PANTHER" id="PTHR21040">
    <property type="entry name" value="BCDNA.GH04120"/>
    <property type="match status" value="1"/>
</dbReference>
<evidence type="ECO:0000313" key="6">
    <source>
        <dbReference type="Proteomes" id="UP000189739"/>
    </source>
</evidence>
<dbReference type="GO" id="GO:0005975">
    <property type="term" value="P:carbohydrate metabolic process"/>
    <property type="evidence" value="ECO:0007669"/>
    <property type="project" value="InterPro"/>
</dbReference>
<protein>
    <submittedName>
        <fullName evidence="5">N-acetyl-beta-hexosaminidase</fullName>
    </submittedName>
</protein>
<dbReference type="Proteomes" id="UP000189739">
    <property type="component" value="Unassembled WGS sequence"/>
</dbReference>
<dbReference type="InterPro" id="IPR015883">
    <property type="entry name" value="Glyco_hydro_20_cat"/>
</dbReference>
<accession>A0A1S9PFQ3</accession>